<dbReference type="Gene3D" id="2.60.120.260">
    <property type="entry name" value="Galactose-binding domain-like"/>
    <property type="match status" value="1"/>
</dbReference>
<accession>A0ABU4VH07</accession>
<gene>
    <name evidence="2" type="ORF">SK069_05740</name>
</gene>
<dbReference type="RefSeq" id="WP_319953239.1">
    <property type="nucleotide sequence ID" value="NZ_JAXAVX010000002.1"/>
</dbReference>
<dbReference type="Proteomes" id="UP001277761">
    <property type="component" value="Unassembled WGS sequence"/>
</dbReference>
<evidence type="ECO:0008006" key="4">
    <source>
        <dbReference type="Google" id="ProtNLM"/>
    </source>
</evidence>
<sequence>MATDLPPFGWRNKDDGPPNTPLNKNNLEEARRTAAEWAVSAARVVNEAPVRPDALYGAAYDGTGDQVTAINAALQLAATANTGGEVLLRRGAWRLGAGTLAIPNGVDLRGESLGGTRILVPADRTSDDYAVTIAGGDRRGGLRDLTLQGPGPTAVTPGSAGAAMNGAWIGDNGIVDRVRVERFRAGLTIVGNHQKVLGGTVSTNNHINLYWGPNGTSFGDQLVSGVELTGAALASIAVHPTNTIDSATLHATHLGWAPYGLLRLAGTGKSFVTSTTFDDVPIEQIGNGFIYDEDRATGGHDIRANVWTGASGGTWNSSRRDAARPWDYGIDVGPFYDLILDIGYLGFWEPGNLGCIRAQSWTASEVRQAANVIPRILATSKPLIAASTFVRGVTFHAEAGRRYRAAKVSGGAVQRYDLLHQGSGGDNVWKPPAASGFVPVGVAAHDAANNTFVLVAEGGEHPVKYAGTAPAVGTSVRASATTPGAVARAVDESSSPAVGVTTENPDTTNGRAMVRFTGLGAPGGGAPSTASPAVLGVAKLSADAADPANPVVVTPRTLQQLAVSRIFFAGHSGMEGYGLTPKAARFASKLSAALHAEEVTVGKTGACIAIDDSPTLDGSWVFQGGWATVWHSLRPWRYDGVNRAMRQEPPYIPLAPVCVFFYGGNDLGYVSSSIANTNKLILEAERSCVARARSGALFPATDATVTYSGTWSTEYQVGYGTDNSLRRSTSVGAGASIAVPSTFPGGDIDVFLVIRGQSGACDVAVDGAAHGTWDGRSTGRGIGTIHGATRATGSVYRITGLAPGAHTVTLTVTALGSGGSVDFDSWSIAAPEPPLVLLMEHPVFPGLPATQVGGLYSPVTASDIAAMNNVHRALAAEYSDGSVRSVSFDAALAAAGAAGASTTPKSAFTSDGSHPNERGHAIVAQRLLEEIAAAPPRTLGLANQQAHGLVWRPIRATGSGQLDQGDPLFAANYGPAGFAGTSGGAAAKTRDGMVVLRGIVKRGSSGGSADEPMFTLPIGMRPAAQLSPTTNVTSPTGVPAAVSALRIDTDGSVRWRSGTNTNGIVLDGVTFPADG</sequence>
<comment type="caution">
    <text evidence="2">The sequence shown here is derived from an EMBL/GenBank/DDBJ whole genome shotgun (WGS) entry which is preliminary data.</text>
</comment>
<organism evidence="2 3">
    <name type="scientific">Patulibacter brassicae</name>
    <dbReference type="NCBI Taxonomy" id="1705717"/>
    <lineage>
        <taxon>Bacteria</taxon>
        <taxon>Bacillati</taxon>
        <taxon>Actinomycetota</taxon>
        <taxon>Thermoleophilia</taxon>
        <taxon>Solirubrobacterales</taxon>
        <taxon>Patulibacteraceae</taxon>
        <taxon>Patulibacter</taxon>
    </lineage>
</organism>
<dbReference type="SUPFAM" id="SSF52266">
    <property type="entry name" value="SGNH hydrolase"/>
    <property type="match status" value="2"/>
</dbReference>
<dbReference type="EMBL" id="JAXAVX010000002">
    <property type="protein sequence ID" value="MDX8151086.1"/>
    <property type="molecule type" value="Genomic_DNA"/>
</dbReference>
<protein>
    <recommendedName>
        <fullName evidence="4">SGNH hydrolase-type esterase domain-containing protein</fullName>
    </recommendedName>
</protein>
<feature type="region of interest" description="Disordered" evidence="1">
    <location>
        <begin position="489"/>
        <end position="510"/>
    </location>
</feature>
<keyword evidence="3" id="KW-1185">Reference proteome</keyword>
<feature type="compositionally biased region" description="Polar residues" evidence="1">
    <location>
        <begin position="492"/>
        <end position="510"/>
    </location>
</feature>
<evidence type="ECO:0000256" key="1">
    <source>
        <dbReference type="SAM" id="MobiDB-lite"/>
    </source>
</evidence>
<dbReference type="Gene3D" id="2.160.20.10">
    <property type="entry name" value="Single-stranded right-handed beta-helix, Pectin lyase-like"/>
    <property type="match status" value="1"/>
</dbReference>
<reference evidence="2 3" key="1">
    <citation type="submission" date="2023-11" db="EMBL/GenBank/DDBJ databases">
        <authorList>
            <person name="Xu M."/>
            <person name="Jiang T."/>
        </authorList>
    </citation>
    <scope>NUCLEOTIDE SEQUENCE [LARGE SCALE GENOMIC DNA]</scope>
    <source>
        <strain evidence="2 3">SD</strain>
    </source>
</reference>
<evidence type="ECO:0000313" key="3">
    <source>
        <dbReference type="Proteomes" id="UP001277761"/>
    </source>
</evidence>
<name>A0ABU4VH07_9ACTN</name>
<evidence type="ECO:0000313" key="2">
    <source>
        <dbReference type="EMBL" id="MDX8151086.1"/>
    </source>
</evidence>
<dbReference type="SUPFAM" id="SSF51126">
    <property type="entry name" value="Pectin lyase-like"/>
    <property type="match status" value="1"/>
</dbReference>
<dbReference type="InterPro" id="IPR012334">
    <property type="entry name" value="Pectin_lyas_fold"/>
</dbReference>
<proteinExistence type="predicted"/>
<dbReference type="InterPro" id="IPR036514">
    <property type="entry name" value="SGNH_hydro_sf"/>
</dbReference>
<dbReference type="Gene3D" id="3.40.50.1110">
    <property type="entry name" value="SGNH hydrolase"/>
    <property type="match status" value="1"/>
</dbReference>
<dbReference type="InterPro" id="IPR011050">
    <property type="entry name" value="Pectin_lyase_fold/virulence"/>
</dbReference>
<feature type="region of interest" description="Disordered" evidence="1">
    <location>
        <begin position="1"/>
        <end position="25"/>
    </location>
</feature>